<organism evidence="1 2">
    <name type="scientific">Acinetobacter pittii</name>
    <name type="common">Acinetobacter genomosp. 3</name>
    <dbReference type="NCBI Taxonomy" id="48296"/>
    <lineage>
        <taxon>Bacteria</taxon>
        <taxon>Pseudomonadati</taxon>
        <taxon>Pseudomonadota</taxon>
        <taxon>Gammaproteobacteria</taxon>
        <taxon>Moraxellales</taxon>
        <taxon>Moraxellaceae</taxon>
        <taxon>Acinetobacter</taxon>
        <taxon>Acinetobacter calcoaceticus/baumannii complex</taxon>
    </lineage>
</organism>
<dbReference type="SUPFAM" id="SSF51735">
    <property type="entry name" value="NAD(P)-binding Rossmann-fold domains"/>
    <property type="match status" value="1"/>
</dbReference>
<gene>
    <name evidence="1" type="ORF">EA752_19575</name>
</gene>
<proteinExistence type="predicted"/>
<dbReference type="Proteomes" id="UP000271320">
    <property type="component" value="Unassembled WGS sequence"/>
</dbReference>
<dbReference type="InterPro" id="IPR036291">
    <property type="entry name" value="NAD(P)-bd_dom_sf"/>
</dbReference>
<dbReference type="EMBL" id="RFEW01000027">
    <property type="protein sequence ID" value="RSO54069.1"/>
    <property type="molecule type" value="Genomic_DNA"/>
</dbReference>
<dbReference type="Pfam" id="PF00106">
    <property type="entry name" value="adh_short"/>
    <property type="match status" value="1"/>
</dbReference>
<dbReference type="PANTHER" id="PTHR43431">
    <property type="entry name" value="OXIDOREDUCTASE, SHORT CHAIN DEHYDROGENASE/REDUCTASE FAMILY (AFU_ORTHOLOGUE AFUA_5G14000)"/>
    <property type="match status" value="1"/>
</dbReference>
<accession>A0A1C2TSN9</accession>
<comment type="caution">
    <text evidence="1">The sequence shown here is derived from an EMBL/GenBank/DDBJ whole genome shotgun (WGS) entry which is preliminary data.</text>
</comment>
<evidence type="ECO:0000313" key="2">
    <source>
        <dbReference type="Proteomes" id="UP000271320"/>
    </source>
</evidence>
<protein>
    <submittedName>
        <fullName evidence="1">SDR family NAD(P)-dependent oxidoreductase</fullName>
    </submittedName>
</protein>
<name>A0A1C2TSN9_ACIPI</name>
<dbReference type="AlphaFoldDB" id="A0A1C2TSN9"/>
<dbReference type="RefSeq" id="WP_017387417.1">
    <property type="nucleotide sequence ID" value="NZ_BBTQ01000014.1"/>
</dbReference>
<dbReference type="PANTHER" id="PTHR43431:SF7">
    <property type="entry name" value="OXIDOREDUCTASE, SHORT CHAIN DEHYDROGENASE_REDUCTASE FAMILY (AFU_ORTHOLOGUE AFUA_5G14000)"/>
    <property type="match status" value="1"/>
</dbReference>
<sequence>MRNNIIIFGYGTGISRALAYRFGREGYSVGLVARNAEKLKHAISELNAHNIEAYAFSSDLSDIENIPELIKKIKNQFGEIKNIHWNAFHEIEGNLLEANPLDLTKSFHIRVSSYIATVQACLNDLKRNQGSILSTNGIFALDLVGVDLVAKEYSSLAIAAAAQYKTTNLLAHSLADSNVYVSQVIVNGFVDGTPGSEDKAYTVHPETIAEQFWSLQQHKKETSVLCGKTIKVA</sequence>
<reference evidence="1 2" key="1">
    <citation type="submission" date="2018-10" db="EMBL/GenBank/DDBJ databases">
        <title>GWAS and RNA-Seq identify cryptic mechanisms of antimicrobial resistance in Acinetobacter baumannii.</title>
        <authorList>
            <person name="Sahl J.W."/>
        </authorList>
    </citation>
    <scope>NUCLEOTIDE SEQUENCE [LARGE SCALE GENOMIC DNA]</scope>
    <source>
        <strain evidence="1 2">TG41884</strain>
    </source>
</reference>
<dbReference type="InterPro" id="IPR002347">
    <property type="entry name" value="SDR_fam"/>
</dbReference>
<evidence type="ECO:0000313" key="1">
    <source>
        <dbReference type="EMBL" id="RSO54069.1"/>
    </source>
</evidence>
<dbReference type="Gene3D" id="3.40.50.720">
    <property type="entry name" value="NAD(P)-binding Rossmann-like Domain"/>
    <property type="match status" value="1"/>
</dbReference>